<evidence type="ECO:0000313" key="2">
    <source>
        <dbReference type="EMBL" id="SOC43746.1"/>
    </source>
</evidence>
<name>A0A285UST9_9BACL</name>
<dbReference type="AlphaFoldDB" id="A0A285UST9"/>
<organism evidence="2 3">
    <name type="scientific">Ureibacillus acetophenoni</name>
    <dbReference type="NCBI Taxonomy" id="614649"/>
    <lineage>
        <taxon>Bacteria</taxon>
        <taxon>Bacillati</taxon>
        <taxon>Bacillota</taxon>
        <taxon>Bacilli</taxon>
        <taxon>Bacillales</taxon>
        <taxon>Caryophanaceae</taxon>
        <taxon>Ureibacillus</taxon>
    </lineage>
</organism>
<dbReference type="EMBL" id="OBQC01000017">
    <property type="protein sequence ID" value="SOC43746.1"/>
    <property type="molecule type" value="Genomic_DNA"/>
</dbReference>
<protein>
    <submittedName>
        <fullName evidence="2">Uncharacterized protein</fullName>
    </submittedName>
</protein>
<evidence type="ECO:0000313" key="3">
    <source>
        <dbReference type="Proteomes" id="UP000219252"/>
    </source>
</evidence>
<evidence type="ECO:0000256" key="1">
    <source>
        <dbReference type="SAM" id="Phobius"/>
    </source>
</evidence>
<keyword evidence="1" id="KW-1133">Transmembrane helix</keyword>
<keyword evidence="1" id="KW-0472">Membrane</keyword>
<keyword evidence="3" id="KW-1185">Reference proteome</keyword>
<sequence length="65" mass="7365">MVNEPTEKDIADMAVKLGLNKTEPLKNPLFHGDFGHTINLPLLISTIILTLAGFVLIFYWKIKRN</sequence>
<accession>A0A285UST9</accession>
<keyword evidence="1" id="KW-0812">Transmembrane</keyword>
<reference evidence="3" key="1">
    <citation type="submission" date="2017-08" db="EMBL/GenBank/DDBJ databases">
        <authorList>
            <person name="Varghese N."/>
            <person name="Submissions S."/>
        </authorList>
    </citation>
    <scope>NUCLEOTIDE SEQUENCE [LARGE SCALE GENOMIC DNA]</scope>
    <source>
        <strain evidence="3">JC23</strain>
    </source>
</reference>
<gene>
    <name evidence="2" type="ORF">SAMN05877842_11733</name>
</gene>
<proteinExistence type="predicted"/>
<feature type="transmembrane region" description="Helical" evidence="1">
    <location>
        <begin position="38"/>
        <end position="60"/>
    </location>
</feature>
<dbReference type="OrthoDB" id="2666226at2"/>
<dbReference type="RefSeq" id="WP_097150875.1">
    <property type="nucleotide sequence ID" value="NZ_OBQC01000017.1"/>
</dbReference>
<dbReference type="Proteomes" id="UP000219252">
    <property type="component" value="Unassembled WGS sequence"/>
</dbReference>